<dbReference type="GO" id="GO:0005829">
    <property type="term" value="C:cytosol"/>
    <property type="evidence" value="ECO:0007669"/>
    <property type="project" value="TreeGrafter"/>
</dbReference>
<dbReference type="GO" id="GO:0004340">
    <property type="term" value="F:glucokinase activity"/>
    <property type="evidence" value="ECO:0007669"/>
    <property type="project" value="InterPro"/>
</dbReference>
<keyword evidence="3 6" id="KW-0418">Kinase</keyword>
<proteinExistence type="inferred from homology"/>
<evidence type="ECO:0000256" key="2">
    <source>
        <dbReference type="ARBA" id="ARBA00022741"/>
    </source>
</evidence>
<name>A0A0R0AFP5_9GAMM</name>
<gene>
    <name evidence="6" type="ORF">ARC78_01945</name>
</gene>
<keyword evidence="1" id="KW-0808">Transferase</keyword>
<keyword evidence="7" id="KW-1185">Reference proteome</keyword>
<dbReference type="AlphaFoldDB" id="A0A0R0AFP5"/>
<organism evidence="6 7">
    <name type="scientific">Stenotrophomonas pictorum JCM 9942</name>
    <dbReference type="NCBI Taxonomy" id="1236960"/>
    <lineage>
        <taxon>Bacteria</taxon>
        <taxon>Pseudomonadati</taxon>
        <taxon>Pseudomonadota</taxon>
        <taxon>Gammaproteobacteria</taxon>
        <taxon>Lysobacterales</taxon>
        <taxon>Lysobacteraceae</taxon>
        <taxon>Stenotrophomonas</taxon>
    </lineage>
</organism>
<dbReference type="GO" id="GO:0006096">
    <property type="term" value="P:glycolytic process"/>
    <property type="evidence" value="ECO:0007669"/>
    <property type="project" value="InterPro"/>
</dbReference>
<dbReference type="PANTHER" id="PTHR47690">
    <property type="entry name" value="GLUCOKINASE"/>
    <property type="match status" value="1"/>
</dbReference>
<evidence type="ECO:0000313" key="7">
    <source>
        <dbReference type="Proteomes" id="UP000050836"/>
    </source>
</evidence>
<evidence type="ECO:0000256" key="3">
    <source>
        <dbReference type="ARBA" id="ARBA00022777"/>
    </source>
</evidence>
<keyword evidence="4" id="KW-0067">ATP-binding</keyword>
<dbReference type="SUPFAM" id="SSF53067">
    <property type="entry name" value="Actin-like ATPase domain"/>
    <property type="match status" value="1"/>
</dbReference>
<dbReference type="Gene3D" id="3.30.420.40">
    <property type="match status" value="1"/>
</dbReference>
<reference evidence="6 7" key="1">
    <citation type="submission" date="2015-10" db="EMBL/GenBank/DDBJ databases">
        <title>Genome sequencing and analysis of members of genus Stenotrophomonas.</title>
        <authorList>
            <person name="Patil P.P."/>
            <person name="Midha S."/>
            <person name="Patil P.B."/>
        </authorList>
    </citation>
    <scope>NUCLEOTIDE SEQUENCE [LARGE SCALE GENOMIC DNA]</scope>
    <source>
        <strain evidence="6 7">JCM 9942</strain>
    </source>
</reference>
<dbReference type="Proteomes" id="UP000050836">
    <property type="component" value="Unassembled WGS sequence"/>
</dbReference>
<dbReference type="InterPro" id="IPR050201">
    <property type="entry name" value="Bacterial_glucokinase"/>
</dbReference>
<protein>
    <submittedName>
        <fullName evidence="6">Glucokinase</fullName>
    </submittedName>
</protein>
<keyword evidence="2" id="KW-0547">Nucleotide-binding</keyword>
<dbReference type="NCBIfam" id="NF009073">
    <property type="entry name" value="PRK12408.1"/>
    <property type="match status" value="1"/>
</dbReference>
<dbReference type="EMBL" id="LLXS01000045">
    <property type="protein sequence ID" value="KRG39523.1"/>
    <property type="molecule type" value="Genomic_DNA"/>
</dbReference>
<dbReference type="Pfam" id="PF02685">
    <property type="entry name" value="Glucokinase"/>
    <property type="match status" value="1"/>
</dbReference>
<dbReference type="GO" id="GO:0005536">
    <property type="term" value="F:D-glucose binding"/>
    <property type="evidence" value="ECO:0007669"/>
    <property type="project" value="InterPro"/>
</dbReference>
<evidence type="ECO:0000256" key="1">
    <source>
        <dbReference type="ARBA" id="ARBA00022679"/>
    </source>
</evidence>
<dbReference type="Gene3D" id="3.40.367.20">
    <property type="match status" value="1"/>
</dbReference>
<evidence type="ECO:0000256" key="5">
    <source>
        <dbReference type="RuleBase" id="RU004046"/>
    </source>
</evidence>
<evidence type="ECO:0000313" key="6">
    <source>
        <dbReference type="EMBL" id="KRG39523.1"/>
    </source>
</evidence>
<dbReference type="GO" id="GO:0005524">
    <property type="term" value="F:ATP binding"/>
    <property type="evidence" value="ECO:0007669"/>
    <property type="project" value="UniProtKB-KW"/>
</dbReference>
<comment type="caution">
    <text evidence="6">The sequence shown here is derived from an EMBL/GenBank/DDBJ whole genome shotgun (WGS) entry which is preliminary data.</text>
</comment>
<dbReference type="PANTHER" id="PTHR47690:SF1">
    <property type="entry name" value="GLUCOKINASE"/>
    <property type="match status" value="1"/>
</dbReference>
<evidence type="ECO:0000256" key="4">
    <source>
        <dbReference type="ARBA" id="ARBA00022840"/>
    </source>
</evidence>
<sequence length="337" mass="35613">MTTSTAIIGADVGGTYARLGWATLRPGEPIQVNGFRKYTCAEHPSLAAILRDYVHWLHTENLAPAIQSAVVAIAGVLDGDDLLNTNLAWPVSLSRTRHDAGLEQLALINDFVAVAQALPYADAAAMQRIYGEGALEMRLPALVLGPGTGLGVALRLADGVLSSEAGHAALSAGTPLEQDVLRLLSQQHAHVDNERILSGPGLVALYTCLCELRAVPAQWQTPAQIIQAARAETDTLALESTQMFAAWLGSLAGDLALTFGARSVYLTGGITGHLAAELHDDGFQQRFLSKGGLSPALRQVPVWRIEHGELGVLGALAWHAENALPAAARRSATEHGE</sequence>
<dbReference type="CDD" id="cd24008">
    <property type="entry name" value="ASKHA_NBD_GLK"/>
    <property type="match status" value="1"/>
</dbReference>
<accession>A0A0R0AFP5</accession>
<dbReference type="InterPro" id="IPR043129">
    <property type="entry name" value="ATPase_NBD"/>
</dbReference>
<dbReference type="InterPro" id="IPR003836">
    <property type="entry name" value="Glucokinase"/>
</dbReference>
<comment type="similarity">
    <text evidence="5">Belongs to the bacterial glucokinase family.</text>
</comment>